<evidence type="ECO:0000256" key="7">
    <source>
        <dbReference type="ARBA" id="ARBA00023136"/>
    </source>
</evidence>
<dbReference type="InterPro" id="IPR050971">
    <property type="entry name" value="Cadherin-domain_protein"/>
</dbReference>
<dbReference type="PANTHER" id="PTHR24025">
    <property type="entry name" value="DESMOGLEIN FAMILY MEMBER"/>
    <property type="match status" value="1"/>
</dbReference>
<reference evidence="11 12" key="1">
    <citation type="submission" date="2016-06" db="EMBL/GenBank/DDBJ databases">
        <title>The Draft Genome Sequence and Annotation of the Desert Woodrat Neotoma lepida.</title>
        <authorList>
            <person name="Campbell M."/>
            <person name="Oakeson K.F."/>
            <person name="Yandell M."/>
            <person name="Halpert J.R."/>
            <person name="Dearing D."/>
        </authorList>
    </citation>
    <scope>NUCLEOTIDE SEQUENCE [LARGE SCALE GENOMIC DNA]</scope>
    <source>
        <strain evidence="11">417</strain>
        <tissue evidence="11">Liver</tissue>
    </source>
</reference>
<keyword evidence="2" id="KW-0812">Transmembrane</keyword>
<dbReference type="FunFam" id="2.60.40.60:FF:000092">
    <property type="entry name" value="Protocadherin 8"/>
    <property type="match status" value="1"/>
</dbReference>
<dbReference type="STRING" id="56216.A0A1A6GEX8"/>
<dbReference type="PANTHER" id="PTHR24025:SF23">
    <property type="entry name" value="NEURAL-CADHERIN"/>
    <property type="match status" value="1"/>
</dbReference>
<organism evidence="11 12">
    <name type="scientific">Neotoma lepida</name>
    <name type="common">Desert woodrat</name>
    <dbReference type="NCBI Taxonomy" id="56216"/>
    <lineage>
        <taxon>Eukaryota</taxon>
        <taxon>Metazoa</taxon>
        <taxon>Chordata</taxon>
        <taxon>Craniata</taxon>
        <taxon>Vertebrata</taxon>
        <taxon>Euteleostomi</taxon>
        <taxon>Mammalia</taxon>
        <taxon>Eutheria</taxon>
        <taxon>Euarchontoglires</taxon>
        <taxon>Glires</taxon>
        <taxon>Rodentia</taxon>
        <taxon>Myomorpha</taxon>
        <taxon>Muroidea</taxon>
        <taxon>Cricetidae</taxon>
        <taxon>Neotominae</taxon>
        <taxon>Neotoma</taxon>
    </lineage>
</organism>
<dbReference type="Proteomes" id="UP000092124">
    <property type="component" value="Unassembled WGS sequence"/>
</dbReference>
<dbReference type="OrthoDB" id="10029135at2759"/>
<dbReference type="SUPFAM" id="SSF49313">
    <property type="entry name" value="Cadherin-like"/>
    <property type="match status" value="2"/>
</dbReference>
<evidence type="ECO:0000256" key="9">
    <source>
        <dbReference type="SAM" id="MobiDB-lite"/>
    </source>
</evidence>
<evidence type="ECO:0000256" key="5">
    <source>
        <dbReference type="ARBA" id="ARBA00022889"/>
    </source>
</evidence>
<evidence type="ECO:0000256" key="8">
    <source>
        <dbReference type="PROSITE-ProRule" id="PRU00043"/>
    </source>
</evidence>
<gene>
    <name evidence="11" type="ORF">A6R68_07599</name>
</gene>
<accession>A0A1A6GEX8</accession>
<keyword evidence="3" id="KW-0677">Repeat</keyword>
<evidence type="ECO:0000256" key="4">
    <source>
        <dbReference type="ARBA" id="ARBA00022837"/>
    </source>
</evidence>
<feature type="domain" description="Cadherin" evidence="10">
    <location>
        <begin position="1"/>
        <end position="79"/>
    </location>
</feature>
<dbReference type="PROSITE" id="PS50268">
    <property type="entry name" value="CADHERIN_2"/>
    <property type="match status" value="1"/>
</dbReference>
<evidence type="ECO:0000313" key="11">
    <source>
        <dbReference type="EMBL" id="OBS63862.1"/>
    </source>
</evidence>
<feature type="non-terminal residue" evidence="11">
    <location>
        <position position="217"/>
    </location>
</feature>
<keyword evidence="5" id="KW-0130">Cell adhesion</keyword>
<sequence length="217" mass="23851">ATDPDAGINGQVHYSLGNFNNLFRITSNGSIYTAVKLNREVRDHYELVVVATDGAVHPRHSTLTLYIKVLDIDDNSPVFTNSTYTVVVEENLPAGTTFLQIEVCGQALIPGSLYYKISYEDKTLKFNYKHRDMNDYPPVFSKRIYKGMVAPDAVKGTPITTVYAEDADPPVNDIDDGDDDDGDDDGDVDDDVDGDAAAAADVDDDNDDDNDEIAFQQ</sequence>
<dbReference type="GO" id="GO:0016020">
    <property type="term" value="C:membrane"/>
    <property type="evidence" value="ECO:0007669"/>
    <property type="project" value="UniProtKB-SubCell"/>
</dbReference>
<name>A0A1A6GEX8_NEOLE</name>
<dbReference type="InterPro" id="IPR015919">
    <property type="entry name" value="Cadherin-like_sf"/>
</dbReference>
<dbReference type="GO" id="GO:0005911">
    <property type="term" value="C:cell-cell junction"/>
    <property type="evidence" value="ECO:0007669"/>
    <property type="project" value="TreeGrafter"/>
</dbReference>
<proteinExistence type="predicted"/>
<dbReference type="GO" id="GO:0005509">
    <property type="term" value="F:calcium ion binding"/>
    <property type="evidence" value="ECO:0007669"/>
    <property type="project" value="UniProtKB-UniRule"/>
</dbReference>
<keyword evidence="7" id="KW-0472">Membrane</keyword>
<dbReference type="EMBL" id="LZPO01097904">
    <property type="protein sequence ID" value="OBS63862.1"/>
    <property type="molecule type" value="Genomic_DNA"/>
</dbReference>
<evidence type="ECO:0000256" key="3">
    <source>
        <dbReference type="ARBA" id="ARBA00022737"/>
    </source>
</evidence>
<feature type="non-terminal residue" evidence="11">
    <location>
        <position position="1"/>
    </location>
</feature>
<feature type="compositionally biased region" description="Acidic residues" evidence="9">
    <location>
        <begin position="165"/>
        <end position="194"/>
    </location>
</feature>
<keyword evidence="12" id="KW-1185">Reference proteome</keyword>
<keyword evidence="6" id="KW-1133">Transmembrane helix</keyword>
<feature type="region of interest" description="Disordered" evidence="9">
    <location>
        <begin position="160"/>
        <end position="217"/>
    </location>
</feature>
<keyword evidence="4 8" id="KW-0106">Calcium</keyword>
<evidence type="ECO:0000313" key="12">
    <source>
        <dbReference type="Proteomes" id="UP000092124"/>
    </source>
</evidence>
<dbReference type="CDD" id="cd11304">
    <property type="entry name" value="Cadherin_repeat"/>
    <property type="match status" value="1"/>
</dbReference>
<dbReference type="AlphaFoldDB" id="A0A1A6GEX8"/>
<evidence type="ECO:0000259" key="10">
    <source>
        <dbReference type="PROSITE" id="PS50268"/>
    </source>
</evidence>
<comment type="subcellular location">
    <subcellularLocation>
        <location evidence="1">Membrane</location>
        <topology evidence="1">Single-pass type I membrane protein</topology>
    </subcellularLocation>
</comment>
<dbReference type="InterPro" id="IPR002126">
    <property type="entry name" value="Cadherin-like_dom"/>
</dbReference>
<evidence type="ECO:0000256" key="6">
    <source>
        <dbReference type="ARBA" id="ARBA00022989"/>
    </source>
</evidence>
<protein>
    <recommendedName>
        <fullName evidence="10">Cadherin domain-containing protein</fullName>
    </recommendedName>
</protein>
<dbReference type="PRINTS" id="PR00205">
    <property type="entry name" value="CADHERIN"/>
</dbReference>
<evidence type="ECO:0000256" key="2">
    <source>
        <dbReference type="ARBA" id="ARBA00022692"/>
    </source>
</evidence>
<dbReference type="Gene3D" id="2.60.40.60">
    <property type="entry name" value="Cadherins"/>
    <property type="match status" value="3"/>
</dbReference>
<dbReference type="Pfam" id="PF00028">
    <property type="entry name" value="Cadherin"/>
    <property type="match status" value="1"/>
</dbReference>
<comment type="caution">
    <text evidence="11">The sequence shown here is derived from an EMBL/GenBank/DDBJ whole genome shotgun (WGS) entry which is preliminary data.</text>
</comment>
<evidence type="ECO:0000256" key="1">
    <source>
        <dbReference type="ARBA" id="ARBA00004479"/>
    </source>
</evidence>
<dbReference type="GO" id="GO:0007156">
    <property type="term" value="P:homophilic cell adhesion via plasma membrane adhesion molecules"/>
    <property type="evidence" value="ECO:0007669"/>
    <property type="project" value="InterPro"/>
</dbReference>
<feature type="compositionally biased region" description="Acidic residues" evidence="9">
    <location>
        <begin position="201"/>
        <end position="217"/>
    </location>
</feature>
<dbReference type="SMART" id="SM00112">
    <property type="entry name" value="CA"/>
    <property type="match status" value="1"/>
</dbReference>